<dbReference type="SUPFAM" id="SSF53335">
    <property type="entry name" value="S-adenosyl-L-methionine-dependent methyltransferases"/>
    <property type="match status" value="1"/>
</dbReference>
<keyword evidence="3" id="KW-0808">Transferase</keyword>
<dbReference type="InterPro" id="IPR041698">
    <property type="entry name" value="Methyltransf_25"/>
</dbReference>
<dbReference type="PIRSF" id="PIRSF018249">
    <property type="entry name" value="MyrA_prd"/>
    <property type="match status" value="1"/>
</dbReference>
<sequence length="273" mass="28984">MIHTVLAALRCPVCREALHQSDGSLRCPRGHSFDRARQGYVHLGTGRKLPEGDTTDMVAARSAFLQAGHYQGVRTTVAGFVPPSAALIADIGAGTGYYLAGALDAAPEAAGIALDVAKPALRRAARAHPRAEAVLADVWAGLPLADGCLDVLLNVFAPRNGAEFRRVLRPDGRLVVVTPLPRHLAELRERYGLLDVDPDKAERLAATLREFDLVGAEELEFPLRLTPDEVRALVGMGPNAFHSAAPDADAVTTVTAAVRVAAYAPADRQLAGR</sequence>
<name>A0ABV8LHC8_9ACTN</name>
<dbReference type="InterPro" id="IPR016718">
    <property type="entry name" value="rRNA_m1G-MeTrfase_A_prd"/>
</dbReference>
<dbReference type="Pfam" id="PF13649">
    <property type="entry name" value="Methyltransf_25"/>
    <property type="match status" value="1"/>
</dbReference>
<keyword evidence="3" id="KW-0315">Glutamine amidotransferase</keyword>
<evidence type="ECO:0000313" key="3">
    <source>
        <dbReference type="EMBL" id="MFC4130336.1"/>
    </source>
</evidence>
<reference evidence="4" key="1">
    <citation type="journal article" date="2019" name="Int. J. Syst. Evol. Microbiol.">
        <title>The Global Catalogue of Microorganisms (GCM) 10K type strain sequencing project: providing services to taxonomists for standard genome sequencing and annotation.</title>
        <authorList>
            <consortium name="The Broad Institute Genomics Platform"/>
            <consortium name="The Broad Institute Genome Sequencing Center for Infectious Disease"/>
            <person name="Wu L."/>
            <person name="Ma J."/>
        </authorList>
    </citation>
    <scope>NUCLEOTIDE SEQUENCE [LARGE SCALE GENOMIC DNA]</scope>
    <source>
        <strain evidence="4">CGMCC 4.7289</strain>
    </source>
</reference>
<organism evidence="3 4">
    <name type="scientific">Hamadaea flava</name>
    <dbReference type="NCBI Taxonomy" id="1742688"/>
    <lineage>
        <taxon>Bacteria</taxon>
        <taxon>Bacillati</taxon>
        <taxon>Actinomycetota</taxon>
        <taxon>Actinomycetes</taxon>
        <taxon>Micromonosporales</taxon>
        <taxon>Micromonosporaceae</taxon>
        <taxon>Hamadaea</taxon>
    </lineage>
</organism>
<dbReference type="InterPro" id="IPR029063">
    <property type="entry name" value="SAM-dependent_MTases_sf"/>
</dbReference>
<gene>
    <name evidence="3" type="ORF">ACFOZ4_06950</name>
</gene>
<dbReference type="GO" id="GO:0008168">
    <property type="term" value="F:methyltransferase activity"/>
    <property type="evidence" value="ECO:0007669"/>
    <property type="project" value="UniProtKB-KW"/>
</dbReference>
<feature type="domain" description="23S rRNA (guanine(745)-N(1))-methyltransferase N-terminal" evidence="2">
    <location>
        <begin position="10"/>
        <end position="43"/>
    </location>
</feature>
<protein>
    <submittedName>
        <fullName evidence="3">RNA methyltransferase</fullName>
    </submittedName>
</protein>
<keyword evidence="4" id="KW-1185">Reference proteome</keyword>
<dbReference type="RefSeq" id="WP_372503166.1">
    <property type="nucleotide sequence ID" value="NZ_JAMZDZ010000001.1"/>
</dbReference>
<dbReference type="EMBL" id="JBHSAY010000005">
    <property type="protein sequence ID" value="MFC4130336.1"/>
    <property type="molecule type" value="Genomic_DNA"/>
</dbReference>
<feature type="domain" description="Methyltransferase" evidence="1">
    <location>
        <begin position="88"/>
        <end position="172"/>
    </location>
</feature>
<evidence type="ECO:0000259" key="2">
    <source>
        <dbReference type="Pfam" id="PF21302"/>
    </source>
</evidence>
<evidence type="ECO:0000259" key="1">
    <source>
        <dbReference type="Pfam" id="PF13649"/>
    </source>
</evidence>
<dbReference type="InterPro" id="IPR048647">
    <property type="entry name" value="RlmA_N"/>
</dbReference>
<evidence type="ECO:0000313" key="4">
    <source>
        <dbReference type="Proteomes" id="UP001595816"/>
    </source>
</evidence>
<proteinExistence type="predicted"/>
<dbReference type="Gene3D" id="3.40.50.150">
    <property type="entry name" value="Vaccinia Virus protein VP39"/>
    <property type="match status" value="1"/>
</dbReference>
<dbReference type="Proteomes" id="UP001595816">
    <property type="component" value="Unassembled WGS sequence"/>
</dbReference>
<dbReference type="GO" id="GO:0032259">
    <property type="term" value="P:methylation"/>
    <property type="evidence" value="ECO:0007669"/>
    <property type="project" value="UniProtKB-KW"/>
</dbReference>
<dbReference type="Pfam" id="PF21302">
    <property type="entry name" value="Zn_ribbon_RlmA"/>
    <property type="match status" value="1"/>
</dbReference>
<keyword evidence="3" id="KW-0489">Methyltransferase</keyword>
<accession>A0ABV8LHC8</accession>
<comment type="caution">
    <text evidence="3">The sequence shown here is derived from an EMBL/GenBank/DDBJ whole genome shotgun (WGS) entry which is preliminary data.</text>
</comment>